<dbReference type="OrthoDB" id="5600418at2759"/>
<reference evidence="4 5" key="1">
    <citation type="journal article" date="2018" name="Front. Microbiol.">
        <title>Genome-Wide Analysis of Corynespora cassiicola Leaf Fall Disease Putative Effectors.</title>
        <authorList>
            <person name="Lopez D."/>
            <person name="Ribeiro S."/>
            <person name="Label P."/>
            <person name="Fumanal B."/>
            <person name="Venisse J.S."/>
            <person name="Kohler A."/>
            <person name="de Oliveira R.R."/>
            <person name="Labutti K."/>
            <person name="Lipzen A."/>
            <person name="Lail K."/>
            <person name="Bauer D."/>
            <person name="Ohm R.A."/>
            <person name="Barry K.W."/>
            <person name="Spatafora J."/>
            <person name="Grigoriev I.V."/>
            <person name="Martin F.M."/>
            <person name="Pujade-Renaud V."/>
        </authorList>
    </citation>
    <scope>NUCLEOTIDE SEQUENCE [LARGE SCALE GENOMIC DNA]</scope>
    <source>
        <strain evidence="4 5">Philippines</strain>
    </source>
</reference>
<dbReference type="InterPro" id="IPR001841">
    <property type="entry name" value="Znf_RING"/>
</dbReference>
<name>A0A2T2NXM6_CORCC</name>
<feature type="domain" description="RING-type" evidence="3">
    <location>
        <begin position="53"/>
        <end position="121"/>
    </location>
</feature>
<accession>A0A2T2NXM6</accession>
<proteinExistence type="predicted"/>
<dbReference type="InterPro" id="IPR013083">
    <property type="entry name" value="Znf_RING/FYVE/PHD"/>
</dbReference>
<organism evidence="4 5">
    <name type="scientific">Corynespora cassiicola Philippines</name>
    <dbReference type="NCBI Taxonomy" id="1448308"/>
    <lineage>
        <taxon>Eukaryota</taxon>
        <taxon>Fungi</taxon>
        <taxon>Dikarya</taxon>
        <taxon>Ascomycota</taxon>
        <taxon>Pezizomycotina</taxon>
        <taxon>Dothideomycetes</taxon>
        <taxon>Pleosporomycetidae</taxon>
        <taxon>Pleosporales</taxon>
        <taxon>Corynesporascaceae</taxon>
        <taxon>Corynespora</taxon>
    </lineage>
</organism>
<evidence type="ECO:0000259" key="3">
    <source>
        <dbReference type="PROSITE" id="PS50089"/>
    </source>
</evidence>
<dbReference type="SUPFAM" id="SSF57850">
    <property type="entry name" value="RING/U-box"/>
    <property type="match status" value="1"/>
</dbReference>
<keyword evidence="1" id="KW-0862">Zinc</keyword>
<protein>
    <recommendedName>
        <fullName evidence="3">RING-type domain-containing protein</fullName>
    </recommendedName>
</protein>
<dbReference type="PROSITE" id="PS50089">
    <property type="entry name" value="ZF_RING_2"/>
    <property type="match status" value="1"/>
</dbReference>
<evidence type="ECO:0000256" key="1">
    <source>
        <dbReference type="PROSITE-ProRule" id="PRU00175"/>
    </source>
</evidence>
<keyword evidence="1" id="KW-0863">Zinc-finger</keyword>
<dbReference type="GO" id="GO:0008270">
    <property type="term" value="F:zinc ion binding"/>
    <property type="evidence" value="ECO:0007669"/>
    <property type="project" value="UniProtKB-KW"/>
</dbReference>
<dbReference type="AlphaFoldDB" id="A0A2T2NXM6"/>
<gene>
    <name evidence="4" type="ORF">BS50DRAFT_674505</name>
</gene>
<evidence type="ECO:0000313" key="5">
    <source>
        <dbReference type="Proteomes" id="UP000240883"/>
    </source>
</evidence>
<dbReference type="Proteomes" id="UP000240883">
    <property type="component" value="Unassembled WGS sequence"/>
</dbReference>
<dbReference type="EMBL" id="KZ678132">
    <property type="protein sequence ID" value="PSN70026.1"/>
    <property type="molecule type" value="Genomic_DNA"/>
</dbReference>
<sequence>MPPSQASRPWQPVPGLEAAQATAQDAGSTSVPLFVLFTTPMNLARLSNDSNTCSLCMEPYGEYIPSIPNLNDSQPEWAVRVDLAAAQDGSTRCCGHIFGRRCLERHLKSAGRWHNKCPLCRAVWFTSPVFDPPPPPRLLPPPRPRSGSAALSALATASIPSNLTWRTTAALRGRLQDEEFRRDQDLSNRLRLQRSVNFIQQVLERFSVVDGSEEVKASVEEVEMVLEQLYENLEIDE</sequence>
<feature type="region of interest" description="Disordered" evidence="2">
    <location>
        <begin position="1"/>
        <end position="22"/>
    </location>
</feature>
<keyword evidence="1" id="KW-0479">Metal-binding</keyword>
<evidence type="ECO:0000256" key="2">
    <source>
        <dbReference type="SAM" id="MobiDB-lite"/>
    </source>
</evidence>
<evidence type="ECO:0000313" key="4">
    <source>
        <dbReference type="EMBL" id="PSN70026.1"/>
    </source>
</evidence>
<keyword evidence="5" id="KW-1185">Reference proteome</keyword>
<dbReference type="Gene3D" id="3.30.40.10">
    <property type="entry name" value="Zinc/RING finger domain, C3HC4 (zinc finger)"/>
    <property type="match status" value="1"/>
</dbReference>